<sequence length="1149" mass="120581">MDHGPRRGTGSGREDHPGSDTEGRVGDGAESDTESRVGDDAGSDAEGRVGSRAESGAVVWVPVEGAPVVVGPAGGDPGPAVAELGRLLADGPTAAGAGVELCPGFVSARLDGARGDRRDAVLAAVRVLGLKGLHRLGERAGVLVALFGAEATKPVAAAAGQAIADGRWAALQLASAASGVLGAEQLERVLRLGLPAPTREGSAAPTPARPPGDPAPGGAAAEATPGPAVVEPAPEPAVVEPAPEPAVVEPGLEAAASTMAGHLERVLSPFPRRRRLDLLLDLWEQVAAERERVGRRRRLRAMQGRQSRLEELTARYEAHEEELLIAHITQQLGHEPSLAEAARWFPEPWERAALMRRVVADALAATVLVRTAVAVADHGVREGIARCADQLVAAAALMKPDEAGRAARRVPGLTGLPARPGNYVRDLAAKRHDPREPYVRQRLARAAEYAEVVIEAVTDRVLEARPQPGAWAGAGMREWRAVAGYTPQRDPASWSQPHQEESRASLSERLAARPGTAPEEEETAGDLLWYAELADALAQLNGHERADIDFGPTYPYLNWNPFPRPEEQLTPPVESIPAALAGAAQLISFGGRPPRQCRTWEELVTGLIADLRFTEAFTRDFSLPEPLAARDGTILPGTRLRVECARNARMLTRWSAYMGNCIGSPHYAEAAAQGRCVLLALRREDGAIAANVELVQHTRGWRIEEFRARFNADPDPALRQRVLTWAAGLPVPAPAAPEPPDLLPGPRPAARRRPRRASLEVSGPLAELVADALTAPDVVAALNTFDRLYAARDGAPTSSTAPGSRASGSAVPRSRTPAGAAPSAAVPGWRTPAGGAASGFRAAWDDGPGSPEPASATTGPQESTGATPGHQVPTDAAPEYQAPTSAAPGSRASEGPVPGYRVPTGAVPGPGTPTNAVPGARTTAGAAPGARGAPAIQVPAGLTALRRLPAERIERACRYGLAAAGLVALWRATGVRPLERALAALDPRLREQYDQLPLLLADAPLPGSLRRLARHEAIAPARSMELVARRIRAALGRLARAGDPVLADHVARRADTALLCALVVVVTSWPDAGLPTVPVTRPGETGVPGFPRTDLDDPDGPWRRAFPAAAELGADLAVFSERVATDGLRVPSAWLGHGGWPALWQRAAR</sequence>
<name>A0A2T0N1V7_9ACTN</name>
<protein>
    <submittedName>
        <fullName evidence="3">Uncharacterized protein</fullName>
    </submittedName>
</protein>
<keyword evidence="4" id="KW-1185">Reference proteome</keyword>
<keyword evidence="1" id="KW-0175">Coiled coil</keyword>
<organism evidence="3 4">
    <name type="scientific">Nonomuraea fuscirosea</name>
    <dbReference type="NCBI Taxonomy" id="1291556"/>
    <lineage>
        <taxon>Bacteria</taxon>
        <taxon>Bacillati</taxon>
        <taxon>Actinomycetota</taxon>
        <taxon>Actinomycetes</taxon>
        <taxon>Streptosporangiales</taxon>
        <taxon>Streptosporangiaceae</taxon>
        <taxon>Nonomuraea</taxon>
    </lineage>
</organism>
<reference evidence="3 4" key="1">
    <citation type="submission" date="2018-03" db="EMBL/GenBank/DDBJ databases">
        <title>Genomic Encyclopedia of Type Strains, Phase III (KMG-III): the genomes of soil and plant-associated and newly described type strains.</title>
        <authorList>
            <person name="Whitman W."/>
        </authorList>
    </citation>
    <scope>NUCLEOTIDE SEQUENCE [LARGE SCALE GENOMIC DNA]</scope>
    <source>
        <strain evidence="3 4">CGMCC 4.7104</strain>
    </source>
</reference>
<feature type="compositionally biased region" description="Low complexity" evidence="2">
    <location>
        <begin position="812"/>
        <end position="828"/>
    </location>
</feature>
<feature type="compositionally biased region" description="Low complexity" evidence="2">
    <location>
        <begin position="902"/>
        <end position="933"/>
    </location>
</feature>
<evidence type="ECO:0000256" key="2">
    <source>
        <dbReference type="SAM" id="MobiDB-lite"/>
    </source>
</evidence>
<gene>
    <name evidence="3" type="ORF">B0I32_10655</name>
</gene>
<comment type="caution">
    <text evidence="3">The sequence shown here is derived from an EMBL/GenBank/DDBJ whole genome shotgun (WGS) entry which is preliminary data.</text>
</comment>
<feature type="region of interest" description="Disordered" evidence="2">
    <location>
        <begin position="793"/>
        <end position="933"/>
    </location>
</feature>
<feature type="region of interest" description="Disordered" evidence="2">
    <location>
        <begin position="733"/>
        <end position="758"/>
    </location>
</feature>
<feature type="region of interest" description="Disordered" evidence="2">
    <location>
        <begin position="196"/>
        <end position="238"/>
    </location>
</feature>
<feature type="compositionally biased region" description="Polar residues" evidence="2">
    <location>
        <begin position="855"/>
        <end position="866"/>
    </location>
</feature>
<dbReference type="PANTHER" id="PTHR45725:SF1">
    <property type="entry name" value="DISHEVELLED ASSOCIATED ACTIVATOR OF MORPHOGENESIS, ISOFORM D"/>
    <property type="match status" value="1"/>
</dbReference>
<feature type="region of interest" description="Disordered" evidence="2">
    <location>
        <begin position="1077"/>
        <end position="1098"/>
    </location>
</feature>
<feature type="region of interest" description="Disordered" evidence="2">
    <location>
        <begin position="487"/>
        <end position="522"/>
    </location>
</feature>
<dbReference type="PANTHER" id="PTHR45725">
    <property type="entry name" value="FORMIN HOMOLOGY 2 FAMILY MEMBER"/>
    <property type="match status" value="1"/>
</dbReference>
<feature type="compositionally biased region" description="Low complexity" evidence="2">
    <location>
        <begin position="216"/>
        <end position="238"/>
    </location>
</feature>
<feature type="region of interest" description="Disordered" evidence="2">
    <location>
        <begin position="1"/>
        <end position="53"/>
    </location>
</feature>
<evidence type="ECO:0000256" key="1">
    <source>
        <dbReference type="SAM" id="Coils"/>
    </source>
</evidence>
<proteinExistence type="predicted"/>
<feature type="compositionally biased region" description="Pro residues" evidence="2">
    <location>
        <begin position="733"/>
        <end position="747"/>
    </location>
</feature>
<dbReference type="InterPro" id="IPR051425">
    <property type="entry name" value="Formin_Homology"/>
</dbReference>
<dbReference type="Proteomes" id="UP000238312">
    <property type="component" value="Unassembled WGS sequence"/>
</dbReference>
<feature type="compositionally biased region" description="Basic and acidic residues" evidence="2">
    <location>
        <begin position="12"/>
        <end position="51"/>
    </location>
</feature>
<dbReference type="AlphaFoldDB" id="A0A2T0N1V7"/>
<evidence type="ECO:0000313" key="3">
    <source>
        <dbReference type="EMBL" id="PRX65919.1"/>
    </source>
</evidence>
<accession>A0A2T0N1V7</accession>
<feature type="coiled-coil region" evidence="1">
    <location>
        <begin position="302"/>
        <end position="329"/>
    </location>
</feature>
<evidence type="ECO:0000313" key="4">
    <source>
        <dbReference type="Proteomes" id="UP000238312"/>
    </source>
</evidence>
<dbReference type="EMBL" id="PVNG01000006">
    <property type="protein sequence ID" value="PRX65919.1"/>
    <property type="molecule type" value="Genomic_DNA"/>
</dbReference>